<reference evidence="2 4" key="2">
    <citation type="submission" date="2020-12" db="EMBL/GenBank/DDBJ databases">
        <title>Taxonomic evaluation of the Bacillus sporothermodurans group of bacteria based on whole genome sequences.</title>
        <authorList>
            <person name="Fiedler G."/>
            <person name="Herbstmann A.-D."/>
            <person name="Doll E."/>
            <person name="Wenning M."/>
            <person name="Brinks E."/>
            <person name="Kabisch J."/>
            <person name="Breitenwieser F."/>
            <person name="Lappann M."/>
            <person name="Boehnlein C."/>
            <person name="Franz C."/>
        </authorList>
    </citation>
    <scope>NUCLEOTIDE SEQUENCE [LARGE SCALE GENOMIC DNA]</scope>
    <source>
        <strain evidence="2 4">DSM 10599</strain>
    </source>
</reference>
<sequence>MESIEQRLERIEFHQKLLLKIISESQYDFYRIVIENQLQEKDVEDFYKLCETLHKESEEQKADKFVFFSPLFKKFKEELHPKLDPEQVIQACLKQNIFPELMEILNKNLS</sequence>
<protein>
    <submittedName>
        <fullName evidence="2">DUF1878 family protein</fullName>
    </submittedName>
</protein>
<evidence type="ECO:0000313" key="3">
    <source>
        <dbReference type="Proteomes" id="UP000075666"/>
    </source>
</evidence>
<evidence type="ECO:0000313" key="1">
    <source>
        <dbReference type="EMBL" id="KYC97161.1"/>
    </source>
</evidence>
<dbReference type="RefSeq" id="WP_066233919.1">
    <property type="nucleotide sequence ID" value="NZ_CP066701.1"/>
</dbReference>
<evidence type="ECO:0000313" key="4">
    <source>
        <dbReference type="Proteomes" id="UP000595512"/>
    </source>
</evidence>
<dbReference type="Gene3D" id="1.10.3750.10">
    <property type="entry name" value="YhaI-like"/>
    <property type="match status" value="1"/>
</dbReference>
<dbReference type="InterPro" id="IPR015058">
    <property type="entry name" value="DUF1878"/>
</dbReference>
<dbReference type="Proteomes" id="UP000595512">
    <property type="component" value="Chromosome"/>
</dbReference>
<dbReference type="Pfam" id="PF08963">
    <property type="entry name" value="DUF1878"/>
    <property type="match status" value="1"/>
</dbReference>
<dbReference type="EMBL" id="CP066701">
    <property type="protein sequence ID" value="QQX25420.1"/>
    <property type="molecule type" value="Genomic_DNA"/>
</dbReference>
<keyword evidence="3" id="KW-1185">Reference proteome</keyword>
<organism evidence="1 3">
    <name type="scientific">Heyndrickxia sporothermodurans</name>
    <dbReference type="NCBI Taxonomy" id="46224"/>
    <lineage>
        <taxon>Bacteria</taxon>
        <taxon>Bacillati</taxon>
        <taxon>Bacillota</taxon>
        <taxon>Bacilli</taxon>
        <taxon>Bacillales</taxon>
        <taxon>Bacillaceae</taxon>
        <taxon>Heyndrickxia</taxon>
    </lineage>
</organism>
<dbReference type="EMBL" id="LQYN01000086">
    <property type="protein sequence ID" value="KYC97161.1"/>
    <property type="molecule type" value="Genomic_DNA"/>
</dbReference>
<gene>
    <name evidence="1" type="ORF">B4102_0816</name>
    <name evidence="2" type="ORF">JGZ69_22520</name>
</gene>
<name>A0A150KM99_9BACI</name>
<evidence type="ECO:0000313" key="2">
    <source>
        <dbReference type="EMBL" id="QQX25420.1"/>
    </source>
</evidence>
<dbReference type="AlphaFoldDB" id="A0A150KM99"/>
<dbReference type="GeneID" id="62498825"/>
<dbReference type="PATRIC" id="fig|46224.3.peg.4224"/>
<dbReference type="KEGG" id="hspo:JGZ69_22520"/>
<dbReference type="InterPro" id="IPR035945">
    <property type="entry name" value="YhaI-like_sf"/>
</dbReference>
<proteinExistence type="predicted"/>
<dbReference type="SUPFAM" id="SSF109915">
    <property type="entry name" value="Hypothetical protein YhaI"/>
    <property type="match status" value="1"/>
</dbReference>
<dbReference type="Proteomes" id="UP000075666">
    <property type="component" value="Unassembled WGS sequence"/>
</dbReference>
<dbReference type="OrthoDB" id="2353223at2"/>
<accession>A0A150KM99</accession>
<reference evidence="1 3" key="1">
    <citation type="submission" date="2016-01" db="EMBL/GenBank/DDBJ databases">
        <title>Genome Sequences of Twelve Sporeforming Bacillus Species Isolated from Foods.</title>
        <authorList>
            <person name="Berendsen E.M."/>
            <person name="Wells-Bennik M.H."/>
            <person name="Krawcyk A.O."/>
            <person name="De Jong A."/>
            <person name="Holsappel S."/>
            <person name="Eijlander R.T."/>
            <person name="Kuipers O.P."/>
        </authorList>
    </citation>
    <scope>NUCLEOTIDE SEQUENCE [LARGE SCALE GENOMIC DNA]</scope>
    <source>
        <strain evidence="1 3">B4102</strain>
    </source>
</reference>